<dbReference type="PANTHER" id="PTHR28008:SF1">
    <property type="entry name" value="DOMAIN PROTEIN, PUTATIVE (AFU_ORTHOLOGUE AFUA_3G10980)-RELATED"/>
    <property type="match status" value="1"/>
</dbReference>
<organism evidence="3 4">
    <name type="scientific">Aureibacillus halotolerans</name>
    <dbReference type="NCBI Taxonomy" id="1508390"/>
    <lineage>
        <taxon>Bacteria</taxon>
        <taxon>Bacillati</taxon>
        <taxon>Bacillota</taxon>
        <taxon>Bacilli</taxon>
        <taxon>Bacillales</taxon>
        <taxon>Bacillaceae</taxon>
        <taxon>Aureibacillus</taxon>
    </lineage>
</organism>
<keyword evidence="1" id="KW-0812">Transmembrane</keyword>
<protein>
    <submittedName>
        <fullName evidence="3">VanZ like protein</fullName>
    </submittedName>
</protein>
<dbReference type="NCBIfam" id="NF037970">
    <property type="entry name" value="vanZ_1"/>
    <property type="match status" value="1"/>
</dbReference>
<name>A0A4R6UAB3_9BACI</name>
<dbReference type="PANTHER" id="PTHR28008">
    <property type="entry name" value="DOMAIN PROTEIN, PUTATIVE (AFU_ORTHOLOGUE AFUA_3G10980)-RELATED"/>
    <property type="match status" value="1"/>
</dbReference>
<evidence type="ECO:0000256" key="1">
    <source>
        <dbReference type="SAM" id="Phobius"/>
    </source>
</evidence>
<dbReference type="Proteomes" id="UP000295632">
    <property type="component" value="Unassembled WGS sequence"/>
</dbReference>
<feature type="domain" description="VanZ-like" evidence="2">
    <location>
        <begin position="37"/>
        <end position="126"/>
    </location>
</feature>
<keyword evidence="1" id="KW-0472">Membrane</keyword>
<evidence type="ECO:0000313" key="4">
    <source>
        <dbReference type="Proteomes" id="UP000295632"/>
    </source>
</evidence>
<keyword evidence="4" id="KW-1185">Reference proteome</keyword>
<keyword evidence="1" id="KW-1133">Transmembrane helix</keyword>
<evidence type="ECO:0000313" key="3">
    <source>
        <dbReference type="EMBL" id="TDQ42786.1"/>
    </source>
</evidence>
<dbReference type="Pfam" id="PF04892">
    <property type="entry name" value="VanZ"/>
    <property type="match status" value="1"/>
</dbReference>
<dbReference type="RefSeq" id="WP_133578620.1">
    <property type="nucleotide sequence ID" value="NZ_SNYJ01000001.1"/>
</dbReference>
<dbReference type="EMBL" id="SNYJ01000001">
    <property type="protein sequence ID" value="TDQ42786.1"/>
    <property type="molecule type" value="Genomic_DNA"/>
</dbReference>
<gene>
    <name evidence="3" type="ORF">EV213_101215</name>
</gene>
<feature type="transmembrane region" description="Helical" evidence="1">
    <location>
        <begin position="49"/>
        <end position="70"/>
    </location>
</feature>
<sequence length="144" mass="16116">MKYAVGIVTGWILMLVCMYSMPVFTGHGTGSVLLTLTSWLPVEINIDLLNIIVRKSTHFILYGALAVLLWRVLRKVKYAKQLAWMIATGCGVFDELCQSFIPSRTGVWYDVVIDSTGAFLFLLLASAIWNRKGKNAHAKEEGYV</sequence>
<dbReference type="InterPro" id="IPR006976">
    <property type="entry name" value="VanZ-like"/>
</dbReference>
<evidence type="ECO:0000259" key="2">
    <source>
        <dbReference type="Pfam" id="PF04892"/>
    </source>
</evidence>
<comment type="caution">
    <text evidence="3">The sequence shown here is derived from an EMBL/GenBank/DDBJ whole genome shotgun (WGS) entry which is preliminary data.</text>
</comment>
<reference evidence="3 4" key="1">
    <citation type="submission" date="2019-03" db="EMBL/GenBank/DDBJ databases">
        <title>Genomic Encyclopedia of Type Strains, Phase IV (KMG-IV): sequencing the most valuable type-strain genomes for metagenomic binning, comparative biology and taxonomic classification.</title>
        <authorList>
            <person name="Goeker M."/>
        </authorList>
    </citation>
    <scope>NUCLEOTIDE SEQUENCE [LARGE SCALE GENOMIC DNA]</scope>
    <source>
        <strain evidence="3 4">DSM 28697</strain>
    </source>
</reference>
<accession>A0A4R6UAB3</accession>
<feature type="transmembrane region" description="Helical" evidence="1">
    <location>
        <begin position="107"/>
        <end position="129"/>
    </location>
</feature>
<proteinExistence type="predicted"/>
<dbReference type="AlphaFoldDB" id="A0A4R6UAB3"/>
<dbReference type="OrthoDB" id="291892at2"/>